<dbReference type="Proteomes" id="UP000068164">
    <property type="component" value="Unassembled WGS sequence"/>
</dbReference>
<evidence type="ECO:0000313" key="3">
    <source>
        <dbReference type="Proteomes" id="UP000068164"/>
    </source>
</evidence>
<evidence type="ECO:0000259" key="1">
    <source>
        <dbReference type="SMART" id="SM00479"/>
    </source>
</evidence>
<protein>
    <recommendedName>
        <fullName evidence="1">Exonuclease domain-containing protein</fullName>
    </recommendedName>
</protein>
<keyword evidence="3" id="KW-1185">Reference proteome</keyword>
<accession>A0A109JRF3</accession>
<dbReference type="GO" id="GO:0003676">
    <property type="term" value="F:nucleic acid binding"/>
    <property type="evidence" value="ECO:0007669"/>
    <property type="project" value="InterPro"/>
</dbReference>
<dbReference type="InterPro" id="IPR013520">
    <property type="entry name" value="Ribonucl_H"/>
</dbReference>
<gene>
    <name evidence="2" type="ORF">AS026_03670</name>
</gene>
<reference evidence="2 3" key="1">
    <citation type="submission" date="2015-11" db="EMBL/GenBank/DDBJ databases">
        <title>Draft Genome Sequence of the Strain BR 10423 (Rhizobium sp.) isolated from nodules of Mimosa pudica.</title>
        <authorList>
            <person name="Barauna A.C."/>
            <person name="Zilli J.E."/>
            <person name="Simoes-Araujo J.L."/>
            <person name="Reis V.M."/>
            <person name="James E.K."/>
            <person name="Reis F.B.Jr."/>
            <person name="Rouws L.F."/>
            <person name="Passos S.R."/>
            <person name="Gois S.R."/>
        </authorList>
    </citation>
    <scope>NUCLEOTIDE SEQUENCE [LARGE SCALE GENOMIC DNA]</scope>
    <source>
        <strain evidence="2 3">BR10423</strain>
    </source>
</reference>
<dbReference type="SUPFAM" id="SSF53098">
    <property type="entry name" value="Ribonuclease H-like"/>
    <property type="match status" value="1"/>
</dbReference>
<dbReference type="PANTHER" id="PTHR30231">
    <property type="entry name" value="DNA POLYMERASE III SUBUNIT EPSILON"/>
    <property type="match status" value="1"/>
</dbReference>
<dbReference type="GO" id="GO:0045004">
    <property type="term" value="P:DNA replication proofreading"/>
    <property type="evidence" value="ECO:0007669"/>
    <property type="project" value="TreeGrafter"/>
</dbReference>
<feature type="domain" description="Exonuclease" evidence="1">
    <location>
        <begin position="11"/>
        <end position="183"/>
    </location>
</feature>
<dbReference type="RefSeq" id="WP_062370222.1">
    <property type="nucleotide sequence ID" value="NZ_LNCD01000064.1"/>
</dbReference>
<dbReference type="OrthoDB" id="7822240at2"/>
<dbReference type="Pfam" id="PF00929">
    <property type="entry name" value="RNase_T"/>
    <property type="match status" value="1"/>
</dbReference>
<dbReference type="PANTHER" id="PTHR30231:SF41">
    <property type="entry name" value="DNA POLYMERASE III SUBUNIT EPSILON"/>
    <property type="match status" value="1"/>
</dbReference>
<dbReference type="InterPro" id="IPR012337">
    <property type="entry name" value="RNaseH-like_sf"/>
</dbReference>
<comment type="caution">
    <text evidence="2">The sequence shown here is derived from an EMBL/GenBank/DDBJ whole genome shotgun (WGS) entry which is preliminary data.</text>
</comment>
<dbReference type="SMART" id="SM00479">
    <property type="entry name" value="EXOIII"/>
    <property type="match status" value="1"/>
</dbReference>
<sequence length="222" mass="24593">MLRLSELAKGDFLALDIEGDGNKNQRPVEISVCEFSHGAFVREHHWLINPERPISYFASVKHGIGDRKVRSAPKFTEVKEEIANLLAGRVVVAHDMTGDLLMLGEGDPSIIEYPGRIVCTYRMAKHALPARQPVTPGVTSLSAWLGIDREMPDGLRRKTVHSSSLDAWRTGKIFVALAGKFPPDDRTQEMLCRQFSLSVKSLEAIRSKLAKRAMSASSAQIT</sequence>
<dbReference type="Gene3D" id="3.30.420.10">
    <property type="entry name" value="Ribonuclease H-like superfamily/Ribonuclease H"/>
    <property type="match status" value="1"/>
</dbReference>
<dbReference type="AlphaFoldDB" id="A0A109JRF3"/>
<dbReference type="GO" id="GO:0008408">
    <property type="term" value="F:3'-5' exonuclease activity"/>
    <property type="evidence" value="ECO:0007669"/>
    <property type="project" value="TreeGrafter"/>
</dbReference>
<proteinExistence type="predicted"/>
<dbReference type="InterPro" id="IPR036397">
    <property type="entry name" value="RNaseH_sf"/>
</dbReference>
<organism evidence="2 3">
    <name type="scientific">Rhizobium altiplani</name>
    <dbReference type="NCBI Taxonomy" id="1864509"/>
    <lineage>
        <taxon>Bacteria</taxon>
        <taxon>Pseudomonadati</taxon>
        <taxon>Pseudomonadota</taxon>
        <taxon>Alphaproteobacteria</taxon>
        <taxon>Hyphomicrobiales</taxon>
        <taxon>Rhizobiaceae</taxon>
        <taxon>Rhizobium/Agrobacterium group</taxon>
        <taxon>Rhizobium</taxon>
    </lineage>
</organism>
<dbReference type="EMBL" id="LNCD01000064">
    <property type="protein sequence ID" value="KWV53756.1"/>
    <property type="molecule type" value="Genomic_DNA"/>
</dbReference>
<dbReference type="GO" id="GO:0005829">
    <property type="term" value="C:cytosol"/>
    <property type="evidence" value="ECO:0007669"/>
    <property type="project" value="TreeGrafter"/>
</dbReference>
<name>A0A109JRF3_9HYPH</name>
<evidence type="ECO:0000313" key="2">
    <source>
        <dbReference type="EMBL" id="KWV53756.1"/>
    </source>
</evidence>
<dbReference type="CDD" id="cd06127">
    <property type="entry name" value="DEDDh"/>
    <property type="match status" value="1"/>
</dbReference>